<organism evidence="1 3">
    <name type="scientific">Labrys neptuniae</name>
    <dbReference type="NCBI Taxonomy" id="376174"/>
    <lineage>
        <taxon>Bacteria</taxon>
        <taxon>Pseudomonadati</taxon>
        <taxon>Pseudomonadota</taxon>
        <taxon>Alphaproteobacteria</taxon>
        <taxon>Hyphomicrobiales</taxon>
        <taxon>Xanthobacteraceae</taxon>
        <taxon>Labrys</taxon>
    </lineage>
</organism>
<protein>
    <submittedName>
        <fullName evidence="1">Uncharacterized protein</fullName>
    </submittedName>
</protein>
<dbReference type="EMBL" id="JBHGPK010000001">
    <property type="protein sequence ID" value="MFC2248395.1"/>
    <property type="molecule type" value="Genomic_DNA"/>
</dbReference>
<evidence type="ECO:0000313" key="3">
    <source>
        <dbReference type="Proteomes" id="UP001555786"/>
    </source>
</evidence>
<reference evidence="1 3" key="1">
    <citation type="submission" date="2024-07" db="EMBL/GenBank/DDBJ databases">
        <title>Description of Labrys sedimenti sp. nov., isolated from a diclofenac-degrading enrichment culture.</title>
        <authorList>
            <person name="Tancsics A."/>
            <person name="Csepanyi A."/>
        </authorList>
    </citation>
    <scope>NUCLEOTIDE SEQUENCE [LARGE SCALE GENOMIC DNA]</scope>
    <source>
        <strain evidence="1 3">LMG 23578</strain>
    </source>
</reference>
<keyword evidence="3" id="KW-1185">Reference proteome</keyword>
<evidence type="ECO:0000313" key="4">
    <source>
        <dbReference type="Proteomes" id="UP001595190"/>
    </source>
</evidence>
<comment type="caution">
    <text evidence="1">The sequence shown here is derived from an EMBL/GenBank/DDBJ whole genome shotgun (WGS) entry which is preliminary data.</text>
</comment>
<dbReference type="RefSeq" id="WP_311935272.1">
    <property type="nucleotide sequence ID" value="NZ_JAVSCS010000012.1"/>
</dbReference>
<proteinExistence type="predicted"/>
<name>A0ABV3PGW0_9HYPH</name>
<reference evidence="2 4" key="2">
    <citation type="submission" date="2024-09" db="EMBL/GenBank/DDBJ databases">
        <title>Description of Labrys sedimenti sp. nov., isolated from a diclofenac-degrading enrichment culture, and genome-based reclassification of Labrys portucalensis as a later heterotypic synonym of Labrys neptuniae.</title>
        <authorList>
            <person name="Tancsics A."/>
            <person name="Csepanyi A."/>
        </authorList>
    </citation>
    <scope>NUCLEOTIDE SEQUENCE [LARGE SCALE GENOMIC DNA]</scope>
    <source>
        <strain evidence="2 4">LMG 23412</strain>
    </source>
</reference>
<dbReference type="Proteomes" id="UP001595190">
    <property type="component" value="Unassembled WGS sequence"/>
</dbReference>
<dbReference type="Proteomes" id="UP001555786">
    <property type="component" value="Unassembled WGS sequence"/>
</dbReference>
<sequence length="62" mass="6654">MFITTLFDRILGRKANPALASLLLKEQSQPLPRIHIVALAPSGATDALAKALESAHFTDIKA</sequence>
<evidence type="ECO:0000313" key="1">
    <source>
        <dbReference type="EMBL" id="MEW9304863.1"/>
    </source>
</evidence>
<dbReference type="EMBL" id="JBFNQD010000001">
    <property type="protein sequence ID" value="MEW9304863.1"/>
    <property type="molecule type" value="Genomic_DNA"/>
</dbReference>
<gene>
    <name evidence="1" type="ORF">ABXS05_04895</name>
    <name evidence="2" type="ORF">ACETRX_02095</name>
</gene>
<accession>A0ABV3PGW0</accession>
<evidence type="ECO:0000313" key="2">
    <source>
        <dbReference type="EMBL" id="MFC2248395.1"/>
    </source>
</evidence>